<dbReference type="InterPro" id="IPR011051">
    <property type="entry name" value="RmlC_Cupin_sf"/>
</dbReference>
<dbReference type="InterPro" id="IPR051610">
    <property type="entry name" value="GPI/OXD"/>
</dbReference>
<proteinExistence type="predicted"/>
<protein>
    <submittedName>
        <fullName evidence="3">Uncharacterized conserved protein, cupin superfamily</fullName>
    </submittedName>
</protein>
<evidence type="ECO:0000256" key="1">
    <source>
        <dbReference type="ARBA" id="ARBA00022723"/>
    </source>
</evidence>
<feature type="domain" description="Cupin type-2" evidence="2">
    <location>
        <begin position="42"/>
        <end position="111"/>
    </location>
</feature>
<keyword evidence="4" id="KW-1185">Reference proteome</keyword>
<evidence type="ECO:0000259" key="2">
    <source>
        <dbReference type="Pfam" id="PF07883"/>
    </source>
</evidence>
<dbReference type="PANTHER" id="PTHR35848">
    <property type="entry name" value="OXALATE-BINDING PROTEIN"/>
    <property type="match status" value="1"/>
</dbReference>
<dbReference type="Gene3D" id="2.60.120.10">
    <property type="entry name" value="Jelly Rolls"/>
    <property type="match status" value="1"/>
</dbReference>
<dbReference type="RefSeq" id="WP_073005868.1">
    <property type="nucleotide sequence ID" value="NZ_FQZO01000002.1"/>
</dbReference>
<gene>
    <name evidence="3" type="ORF">SAMN05444401_1921</name>
</gene>
<reference evidence="3 4" key="1">
    <citation type="submission" date="2016-11" db="EMBL/GenBank/DDBJ databases">
        <authorList>
            <person name="Jaros S."/>
            <person name="Januszkiewicz K."/>
            <person name="Wedrychowicz H."/>
        </authorList>
    </citation>
    <scope>NUCLEOTIDE SEQUENCE [LARGE SCALE GENOMIC DNA]</scope>
    <source>
        <strain evidence="3 4">DSM 21864</strain>
    </source>
</reference>
<name>A0A1M6FFD0_9CLOT</name>
<dbReference type="SUPFAM" id="SSF51182">
    <property type="entry name" value="RmlC-like cupins"/>
    <property type="match status" value="1"/>
</dbReference>
<evidence type="ECO:0000313" key="3">
    <source>
        <dbReference type="EMBL" id="SHI96357.1"/>
    </source>
</evidence>
<dbReference type="OrthoDB" id="9797047at2"/>
<dbReference type="PANTHER" id="PTHR35848:SF6">
    <property type="entry name" value="CUPIN TYPE-2 DOMAIN-CONTAINING PROTEIN"/>
    <property type="match status" value="1"/>
</dbReference>
<organism evidence="3 4">
    <name type="scientific">Clostridium amylolyticum</name>
    <dbReference type="NCBI Taxonomy" id="1121298"/>
    <lineage>
        <taxon>Bacteria</taxon>
        <taxon>Bacillati</taxon>
        <taxon>Bacillota</taxon>
        <taxon>Clostridia</taxon>
        <taxon>Eubacteriales</taxon>
        <taxon>Clostridiaceae</taxon>
        <taxon>Clostridium</taxon>
    </lineage>
</organism>
<accession>A0A1M6FFD0</accession>
<dbReference type="Pfam" id="PF07883">
    <property type="entry name" value="Cupin_2"/>
    <property type="match status" value="1"/>
</dbReference>
<dbReference type="EMBL" id="FQZO01000002">
    <property type="protein sequence ID" value="SHI96357.1"/>
    <property type="molecule type" value="Genomic_DNA"/>
</dbReference>
<evidence type="ECO:0000313" key="4">
    <source>
        <dbReference type="Proteomes" id="UP000184080"/>
    </source>
</evidence>
<sequence length="152" mass="17324">MTNIFNIDNVPNKYVIDFLGRANTSYLGNLAGSKKIYINIDRILPGYKSTKYHSHKKQEEFFLILKGYGILRMDGKECPIKKGDFVSKPAGKGVAHQFINTGDETLEILDVGTKEQGDIVYYPDENVYYLSDEELAFNVDSKLDEWDSEPNK</sequence>
<dbReference type="InterPro" id="IPR013096">
    <property type="entry name" value="Cupin_2"/>
</dbReference>
<dbReference type="STRING" id="1121298.SAMN05444401_1921"/>
<dbReference type="CDD" id="cd02224">
    <property type="entry name" value="cupin_SPO2919-like"/>
    <property type="match status" value="1"/>
</dbReference>
<dbReference type="Proteomes" id="UP000184080">
    <property type="component" value="Unassembled WGS sequence"/>
</dbReference>
<dbReference type="AlphaFoldDB" id="A0A1M6FFD0"/>
<keyword evidence="1" id="KW-0479">Metal-binding</keyword>
<dbReference type="InterPro" id="IPR014710">
    <property type="entry name" value="RmlC-like_jellyroll"/>
</dbReference>
<dbReference type="GO" id="GO:0046872">
    <property type="term" value="F:metal ion binding"/>
    <property type="evidence" value="ECO:0007669"/>
    <property type="project" value="UniProtKB-KW"/>
</dbReference>